<dbReference type="HOGENOM" id="CLU_179838_0_0_7"/>
<feature type="transmembrane region" description="Helical" evidence="1">
    <location>
        <begin position="69"/>
        <end position="90"/>
    </location>
</feature>
<evidence type="ECO:0000313" key="3">
    <source>
        <dbReference type="Proteomes" id="UP000031130"/>
    </source>
</evidence>
<dbReference type="AlphaFoldDB" id="A0A0A8HYI0"/>
<sequence>MNTLKKIYIIWGMFWTIGLGIFVPTAHGFDSMDFVDFFILALQFIAIIWLPPLLIFNIVYFVIKKERKYIINTLWILLYYPIALILYYMFYYHNSFYVTLYIFLSLFK</sequence>
<feature type="transmembrane region" description="Helical" evidence="1">
    <location>
        <begin position="7"/>
        <end position="25"/>
    </location>
</feature>
<evidence type="ECO:0000256" key="1">
    <source>
        <dbReference type="SAM" id="Phobius"/>
    </source>
</evidence>
<dbReference type="OrthoDB" id="9856194at2"/>
<organism evidence="2 3">
    <name type="scientific">Campylobacter lari NCTC 11845</name>
    <dbReference type="NCBI Taxonomy" id="1388749"/>
    <lineage>
        <taxon>Bacteria</taxon>
        <taxon>Pseudomonadati</taxon>
        <taxon>Campylobacterota</taxon>
        <taxon>Epsilonproteobacteria</taxon>
        <taxon>Campylobacterales</taxon>
        <taxon>Campylobacteraceae</taxon>
        <taxon>Campylobacter</taxon>
    </lineage>
</organism>
<reference evidence="2 3" key="1">
    <citation type="journal article" date="2014" name="Genome Biol. Evol.">
        <title>Comparative Genomics of the Campylobacter lari Group.</title>
        <authorList>
            <person name="Miller W.G."/>
            <person name="Yee E."/>
            <person name="Chapman M.H."/>
            <person name="Smith T.P."/>
            <person name="Bono J.L."/>
            <person name="Huynh S."/>
            <person name="Parker C.T."/>
            <person name="Vandamme P."/>
            <person name="Luong K."/>
            <person name="Korlach J."/>
        </authorList>
    </citation>
    <scope>NUCLEOTIDE SEQUENCE [LARGE SCALE GENOMIC DNA]</scope>
    <source>
        <strain evidence="3">RM3659</strain>
    </source>
</reference>
<dbReference type="Proteomes" id="UP000031130">
    <property type="component" value="Chromosome"/>
</dbReference>
<name>A0A0A8HYI0_CAMLA</name>
<dbReference type="KEGG" id="cln:UPTC3659_0983"/>
<proteinExistence type="predicted"/>
<keyword evidence="1" id="KW-0812">Transmembrane</keyword>
<dbReference type="RefSeq" id="WP_038845773.1">
    <property type="nucleotide sequence ID" value="NZ_CP007775.1"/>
</dbReference>
<dbReference type="EMBL" id="CP007775">
    <property type="protein sequence ID" value="AJD01825.1"/>
    <property type="molecule type" value="Genomic_DNA"/>
</dbReference>
<accession>A0A0A8HYI0</accession>
<gene>
    <name evidence="2" type="ORF">UPTC3659_0983</name>
</gene>
<protein>
    <submittedName>
        <fullName evidence="2">Uncharacterized protein</fullName>
    </submittedName>
</protein>
<keyword evidence="1" id="KW-1133">Transmembrane helix</keyword>
<feature type="transmembrane region" description="Helical" evidence="1">
    <location>
        <begin position="37"/>
        <end position="62"/>
    </location>
</feature>
<keyword evidence="1" id="KW-0472">Membrane</keyword>
<evidence type="ECO:0000313" key="2">
    <source>
        <dbReference type="EMBL" id="AJD01825.1"/>
    </source>
</evidence>